<comment type="function">
    <text evidence="4">Involved in the restart of stalled replication forks, which reloads the replicative helicase on sites other than the origin of replication; the PriA-PriB pathway is the major replication restart pathway. During primosome assembly it facilitates complex formation between PriA and DnaT on DNA; stabilizes PriA on DNA. Stimulates the DNA unwinding activity of PriA helicase.</text>
</comment>
<dbReference type="AlphaFoldDB" id="J3TWV5"/>
<dbReference type="Gene3D" id="2.40.50.140">
    <property type="entry name" value="Nucleic acid-binding proteins"/>
    <property type="match status" value="1"/>
</dbReference>
<accession>J3TWV5</accession>
<name>J3TWV5_9ENTR</name>
<dbReference type="InterPro" id="IPR012340">
    <property type="entry name" value="NA-bd_OB-fold"/>
</dbReference>
<dbReference type="SUPFAM" id="SSF50249">
    <property type="entry name" value="Nucleic acid-binding proteins"/>
    <property type="match status" value="1"/>
</dbReference>
<dbReference type="InterPro" id="IPR023646">
    <property type="entry name" value="Prisomal_replication_PriB"/>
</dbReference>
<dbReference type="RefSeq" id="WP_014887803.1">
    <property type="nucleotide sequence ID" value="NC_018419.1"/>
</dbReference>
<dbReference type="OrthoDB" id="9180733at2"/>
<comment type="subunit">
    <text evidence="4">Homodimer. Interacts with PriA and DnaT. Component of the replication restart primosome. Primosome assembly occurs via a 'hand-off' mechanism. PriA binds to replication forks, subsequently PriB then DnaT bind; DnaT then displaces ssDNA to generate the helicase loading substrate.</text>
</comment>
<evidence type="ECO:0000256" key="3">
    <source>
        <dbReference type="ARBA" id="ARBA00023125"/>
    </source>
</evidence>
<dbReference type="GO" id="GO:1990077">
    <property type="term" value="C:primosome complex"/>
    <property type="evidence" value="ECO:0007669"/>
    <property type="project" value="UniProtKB-UniRule"/>
</dbReference>
<dbReference type="EMBL" id="CP003546">
    <property type="protein sequence ID" value="AFP84505.1"/>
    <property type="molecule type" value="Genomic_DNA"/>
</dbReference>
<keyword evidence="1 4" id="KW-0639">Primosome</keyword>
<evidence type="ECO:0000256" key="2">
    <source>
        <dbReference type="ARBA" id="ARBA00022705"/>
    </source>
</evidence>
<dbReference type="PROSITE" id="PS50935">
    <property type="entry name" value="SSB"/>
    <property type="match status" value="1"/>
</dbReference>
<protein>
    <recommendedName>
        <fullName evidence="4">Replication restart protein PriB</fullName>
    </recommendedName>
</protein>
<organism evidence="5 6">
    <name type="scientific">secondary endosymbiont of Ctenarytaina eucalypti</name>
    <dbReference type="NCBI Taxonomy" id="1199245"/>
    <lineage>
        <taxon>Bacteria</taxon>
        <taxon>Pseudomonadati</taxon>
        <taxon>Pseudomonadota</taxon>
        <taxon>Gammaproteobacteria</taxon>
        <taxon>Enterobacterales</taxon>
        <taxon>Enterobacteriaceae</taxon>
        <taxon>aphid secondary symbionts</taxon>
    </lineage>
</organism>
<dbReference type="Pfam" id="PF22657">
    <property type="entry name" value="SSB_1"/>
    <property type="match status" value="1"/>
</dbReference>
<dbReference type="GO" id="GO:0006269">
    <property type="term" value="P:DNA replication, synthesis of primer"/>
    <property type="evidence" value="ECO:0007669"/>
    <property type="project" value="UniProtKB-KW"/>
</dbReference>
<evidence type="ECO:0000256" key="4">
    <source>
        <dbReference type="HAMAP-Rule" id="MF_00720"/>
    </source>
</evidence>
<dbReference type="STRING" id="1199245.A359_01010"/>
<dbReference type="GO" id="GO:0003697">
    <property type="term" value="F:single-stranded DNA binding"/>
    <property type="evidence" value="ECO:0007669"/>
    <property type="project" value="UniProtKB-UniRule"/>
</dbReference>
<reference evidence="5 6" key="1">
    <citation type="journal article" date="2012" name="Mol. Biol. Evol.">
        <title>Genome reduction and co-evolution between the primary and secondary bacterial symbionts of psyllids.</title>
        <authorList>
            <person name="Sloan D.B."/>
            <person name="Moran N.A."/>
        </authorList>
    </citation>
    <scope>NUCLEOTIDE SEQUENCE [LARGE SCALE GENOMIC DNA]</scope>
    <source>
        <strain evidence="5">Ceuc_S</strain>
    </source>
</reference>
<proteinExistence type="inferred from homology"/>
<sequence length="106" mass="11699">MSTENRLILSGKVYKVPIRKVSPSGIPHCFFLLEHRSIQQEVCFSRQAWCRLSVVISGAHNLSISSSIIIGAQITVKGFISCEKGRNGLSKIVLHAEKIDFIDSGD</sequence>
<dbReference type="PATRIC" id="fig|1199245.3.peg.118"/>
<dbReference type="NCBIfam" id="TIGR04418">
    <property type="entry name" value="PriB_gamma"/>
    <property type="match status" value="1"/>
</dbReference>
<evidence type="ECO:0000313" key="6">
    <source>
        <dbReference type="Proteomes" id="UP000003936"/>
    </source>
</evidence>
<dbReference type="KEGG" id="sect:A359_01010"/>
<keyword evidence="6" id="KW-1185">Reference proteome</keyword>
<dbReference type="HAMAP" id="MF_00720">
    <property type="entry name" value="PriB"/>
    <property type="match status" value="1"/>
</dbReference>
<gene>
    <name evidence="4" type="primary">priB</name>
    <name evidence="5" type="ORF">A359_01010</name>
</gene>
<dbReference type="HOGENOM" id="CLU_166075_0_0_6"/>
<evidence type="ECO:0000256" key="1">
    <source>
        <dbReference type="ARBA" id="ARBA00022515"/>
    </source>
</evidence>
<keyword evidence="2 4" id="KW-0235">DNA replication</keyword>
<keyword evidence="3 4" id="KW-0238">DNA-binding</keyword>
<comment type="similarity">
    <text evidence="4">Belongs to the PriB family.</text>
</comment>
<dbReference type="Proteomes" id="UP000003936">
    <property type="component" value="Chromosome"/>
</dbReference>
<dbReference type="InterPro" id="IPR000424">
    <property type="entry name" value="Primosome_PriB/ssb"/>
</dbReference>
<dbReference type="PIRSF" id="PIRSF003135">
    <property type="entry name" value="Primosomal_n"/>
    <property type="match status" value="1"/>
</dbReference>
<evidence type="ECO:0000313" key="5">
    <source>
        <dbReference type="EMBL" id="AFP84505.1"/>
    </source>
</evidence>